<dbReference type="Gene3D" id="1.10.150.240">
    <property type="entry name" value="Putative phosphatase, domain 2"/>
    <property type="match status" value="1"/>
</dbReference>
<dbReference type="PANTHER" id="PTHR43434">
    <property type="entry name" value="PHOSPHOGLYCOLATE PHOSPHATASE"/>
    <property type="match status" value="1"/>
</dbReference>
<dbReference type="Pfam" id="PF13419">
    <property type="entry name" value="HAD_2"/>
    <property type="match status" value="1"/>
</dbReference>
<dbReference type="GO" id="GO:0005829">
    <property type="term" value="C:cytosol"/>
    <property type="evidence" value="ECO:0007669"/>
    <property type="project" value="TreeGrafter"/>
</dbReference>
<dbReference type="InterPro" id="IPR050155">
    <property type="entry name" value="HAD-like_hydrolase_sf"/>
</dbReference>
<accession>A0A6N2YEW7</accession>
<dbReference type="FunFam" id="3.40.50.1000:FF:000022">
    <property type="entry name" value="Phosphoglycolate phosphatase"/>
    <property type="match status" value="1"/>
</dbReference>
<dbReference type="CDD" id="cd04302">
    <property type="entry name" value="HAD_5NT"/>
    <property type="match status" value="1"/>
</dbReference>
<sequence>MEKIILFDLDGTLTDPKEGITKSVQHALRAYGIEVEELDKLCPFIGPPLTDSFIEFYGFTEKDAREAIPVFHEYFVKQGMFENKVYPGIKEMLNRLREAGYTLAVATSKPEVFAEQILKHFGLLSCFKLVGGADMEETRVRKGDVIEYTLNRLKADPEENPVIMVGDRRHDVEGAAKHGISCVGVLYGYGSQEELTKAGAGYLAADVKELEQLLLSGIWEQNR</sequence>
<dbReference type="GO" id="GO:0008253">
    <property type="term" value="F:5'-nucleotidase activity"/>
    <property type="evidence" value="ECO:0007669"/>
    <property type="project" value="UniProtKB-EC"/>
</dbReference>
<dbReference type="InterPro" id="IPR041492">
    <property type="entry name" value="HAD_2"/>
</dbReference>
<reference evidence="1" key="1">
    <citation type="submission" date="2019-11" db="EMBL/GenBank/DDBJ databases">
        <authorList>
            <person name="Feng L."/>
        </authorList>
    </citation>
    <scope>NUCLEOTIDE SEQUENCE</scope>
    <source>
        <strain evidence="1">CsymbiosumLFYP84</strain>
    </source>
</reference>
<dbReference type="InterPro" id="IPR036412">
    <property type="entry name" value="HAD-like_sf"/>
</dbReference>
<dbReference type="Gene3D" id="3.40.50.1000">
    <property type="entry name" value="HAD superfamily/HAD-like"/>
    <property type="match status" value="1"/>
</dbReference>
<gene>
    <name evidence="1" type="ORF">CSLFYP84_00102</name>
</gene>
<protein>
    <submittedName>
        <fullName evidence="1">5'-nucleotidase</fullName>
        <ecNumber evidence="1">3.1.3.5</ecNumber>
    </submittedName>
</protein>
<dbReference type="InterPro" id="IPR023214">
    <property type="entry name" value="HAD_sf"/>
</dbReference>
<dbReference type="RefSeq" id="WP_021642405.1">
    <property type="nucleotide sequence ID" value="NZ_CACRUA010000001.1"/>
</dbReference>
<dbReference type="SFLD" id="SFLDG01129">
    <property type="entry name" value="C1.5:_HAD__Beta-PGM__Phosphata"/>
    <property type="match status" value="1"/>
</dbReference>
<dbReference type="SUPFAM" id="SSF56784">
    <property type="entry name" value="HAD-like"/>
    <property type="match status" value="1"/>
</dbReference>
<dbReference type="SFLD" id="SFLDG01135">
    <property type="entry name" value="C1.5.6:_HAD__Beta-PGM__Phospha"/>
    <property type="match status" value="1"/>
</dbReference>
<name>A0A6N2YEW7_CLOSY</name>
<dbReference type="InterPro" id="IPR023198">
    <property type="entry name" value="PGP-like_dom2"/>
</dbReference>
<dbReference type="SFLD" id="SFLDS00003">
    <property type="entry name" value="Haloacid_Dehalogenase"/>
    <property type="match status" value="1"/>
</dbReference>
<proteinExistence type="predicted"/>
<evidence type="ECO:0000313" key="1">
    <source>
        <dbReference type="EMBL" id="VYT64250.1"/>
    </source>
</evidence>
<keyword evidence="1" id="KW-0378">Hydrolase</keyword>
<dbReference type="PANTHER" id="PTHR43434:SF20">
    <property type="entry name" value="5'-NUCLEOTIDASE"/>
    <property type="match status" value="1"/>
</dbReference>
<dbReference type="EMBL" id="CACRUA010000001">
    <property type="protein sequence ID" value="VYT64250.1"/>
    <property type="molecule type" value="Genomic_DNA"/>
</dbReference>
<dbReference type="AlphaFoldDB" id="A0A6N2YEW7"/>
<dbReference type="EC" id="3.1.3.5" evidence="1"/>
<organism evidence="1">
    <name type="scientific">Clostridium symbiosum</name>
    <name type="common">Bacteroides symbiosus</name>
    <dbReference type="NCBI Taxonomy" id="1512"/>
    <lineage>
        <taxon>Bacteria</taxon>
        <taxon>Bacillati</taxon>
        <taxon>Bacillota</taxon>
        <taxon>Clostridia</taxon>
        <taxon>Lachnospirales</taxon>
        <taxon>Lachnospiraceae</taxon>
        <taxon>Otoolea</taxon>
    </lineage>
</organism>
<dbReference type="GO" id="GO:0004713">
    <property type="term" value="F:protein tyrosine kinase activity"/>
    <property type="evidence" value="ECO:0007669"/>
    <property type="project" value="TreeGrafter"/>
</dbReference>